<reference evidence="4 5" key="1">
    <citation type="submission" date="2008-07" db="EMBL/GenBank/DDBJ databases">
        <authorList>
            <person name="El-Sayed N."/>
            <person name="Caler E."/>
            <person name="Inman J."/>
            <person name="Amedeo P."/>
            <person name="Hass B."/>
            <person name="Wortman J."/>
        </authorList>
    </citation>
    <scope>NUCLEOTIDE SEQUENCE [LARGE SCALE GENOMIC DNA]</scope>
    <source>
        <strain evidence="5">ATCC 50983 / TXsc</strain>
    </source>
</reference>
<dbReference type="InParanoid" id="C5L687"/>
<feature type="domain" description="Strawberry notch AAA" evidence="3">
    <location>
        <begin position="49"/>
        <end position="348"/>
    </location>
</feature>
<comment type="similarity">
    <text evidence="1">Belongs to the SBNO family.</text>
</comment>
<dbReference type="AlphaFoldDB" id="C5L687"/>
<protein>
    <recommendedName>
        <fullName evidence="6">Helicase ATP-binding domain-containing protein</fullName>
    </recommendedName>
</protein>
<dbReference type="GO" id="GO:0042393">
    <property type="term" value="F:histone binding"/>
    <property type="evidence" value="ECO:0007669"/>
    <property type="project" value="TreeGrafter"/>
</dbReference>
<evidence type="ECO:0008006" key="6">
    <source>
        <dbReference type="Google" id="ProtNLM"/>
    </source>
</evidence>
<dbReference type="InterPro" id="IPR039187">
    <property type="entry name" value="SNO_AAA"/>
</dbReference>
<accession>C5L687</accession>
<dbReference type="PANTHER" id="PTHR12706:SF30">
    <property type="entry name" value="PROTEIN STRAWBERRY NOTCH-RELATED"/>
    <property type="match status" value="1"/>
</dbReference>
<evidence type="ECO:0000259" key="2">
    <source>
        <dbReference type="Pfam" id="PF13871"/>
    </source>
</evidence>
<dbReference type="RefSeq" id="XP_002775898.1">
    <property type="nucleotide sequence ID" value="XM_002775852.1"/>
</dbReference>
<keyword evidence="5" id="KW-1185">Reference proteome</keyword>
<dbReference type="EMBL" id="GG679756">
    <property type="protein sequence ID" value="EER07714.1"/>
    <property type="molecule type" value="Genomic_DNA"/>
</dbReference>
<dbReference type="GO" id="GO:0006355">
    <property type="term" value="P:regulation of DNA-templated transcription"/>
    <property type="evidence" value="ECO:0007669"/>
    <property type="project" value="InterPro"/>
</dbReference>
<feature type="domain" description="Strawberry notch helicase C" evidence="2">
    <location>
        <begin position="467"/>
        <end position="772"/>
    </location>
</feature>
<dbReference type="PANTHER" id="PTHR12706">
    <property type="entry name" value="STRAWBERRY NOTCH-RELATED"/>
    <property type="match status" value="1"/>
</dbReference>
<name>C5L687_PERM5</name>
<dbReference type="GO" id="GO:0031490">
    <property type="term" value="F:chromatin DNA binding"/>
    <property type="evidence" value="ECO:0007669"/>
    <property type="project" value="TreeGrafter"/>
</dbReference>
<dbReference type="InterPro" id="IPR027417">
    <property type="entry name" value="P-loop_NTPase"/>
</dbReference>
<gene>
    <name evidence="4" type="ORF">Pmar_PMAR029003</name>
</gene>
<dbReference type="Pfam" id="PF13872">
    <property type="entry name" value="AAA_34"/>
    <property type="match status" value="1"/>
</dbReference>
<dbReference type="GeneID" id="9042434"/>
<dbReference type="InterPro" id="IPR026937">
    <property type="entry name" value="SBNO_Helicase_C_dom"/>
</dbReference>
<evidence type="ECO:0000313" key="5">
    <source>
        <dbReference type="Proteomes" id="UP000007800"/>
    </source>
</evidence>
<dbReference type="OrthoDB" id="421838at2759"/>
<dbReference type="SUPFAM" id="SSF52540">
    <property type="entry name" value="P-loop containing nucleoside triphosphate hydrolases"/>
    <property type="match status" value="2"/>
</dbReference>
<dbReference type="InterPro" id="IPR026741">
    <property type="entry name" value="SNO"/>
</dbReference>
<dbReference type="GO" id="GO:0005634">
    <property type="term" value="C:nucleus"/>
    <property type="evidence" value="ECO:0007669"/>
    <property type="project" value="TreeGrafter"/>
</dbReference>
<evidence type="ECO:0000256" key="1">
    <source>
        <dbReference type="ARBA" id="ARBA00006992"/>
    </source>
</evidence>
<evidence type="ECO:0000313" key="4">
    <source>
        <dbReference type="EMBL" id="EER07714.1"/>
    </source>
</evidence>
<dbReference type="OMA" id="GIMVARC"/>
<dbReference type="Gene3D" id="3.40.50.300">
    <property type="entry name" value="P-loop containing nucleotide triphosphate hydrolases"/>
    <property type="match status" value="2"/>
</dbReference>
<sequence length="1149" mass="126445">MADLNDDDDDWVYVSSRKDAQLPPNAVHDGLMVHVRESFRLDPSCGAVPHPDQLAETMLMATTAMPPLEKEEIRIPKAIVASGKISSLQLEAVAYAARKFRVDREAHKPAGFCLGDGTGCGKGRVIAALMVHLWNMGCRRLCWITATPDLLQDARRDLQDVGAAHIPLLDFRRVHRYSSSSGDGIVFAAYAILVATSQANKAAKSRFDQLLEWLQGGKAFVVLDECHKAKNVKVPGRKISSRTGDLILELSRKLPTAPFLYCSATVATDLDNLAYLERLALWGPHTPFQDFDAFHNVAKLGGTSGMEALAAEMKARGIMVARCLSFKGTAFHVDRIPITQEQVQLYDQCSDLWQDIISLPSGSLTGMALYANAQRFFKILLISFKLPTAVNWANRALAAGKSVVFSIWTTMESRMEEAQDKVDAGLGERLGPRTLLEYTIRKHLEEKDASLCQYYLSQAAQLQLPSNPLDELIDLMGGPTKVAELTGRSKRQEVDKDGKVRLVPRQISYSGDNINVLEQQAFQRGEKLVAVISEAASAGISLHADARAESGSRQRVMITLELPWSAEKMVQQLGRVHRTNQLSPPSYVLLVTTLLGELRFVSAVARRLVRLGALTRGDRNMAIGIERITNIESPSITSPSTSSPFGAFDYNLPAVRLALRRILFLMIAGPDYKGEDGTWPSEEDLPEEVWRSPGPWTSPQDFLKIIAGVMESAGLTSSSQARALDSSAASETVSAFNLFLNRCLIQPVEIQNALLKWFTYHYHSEYESLKKEDDLLTHGGRNAEVGGRPSVEVVASELLCAGNGPETHLLTLSSDVGTAWGSVFDRYLSSWNSNGTRGHSSLAAARSAKRGSVALHAAMDEGVPEGFYDYDPLPPAKSGMGFVLRVSTSGRRATFILIRPDLPNILLRKPRDLLSSQRAPRLRYRGFGEIDEWQKEWETAYINRQPVCQHMVTGAIFSLWALLESLMVDGIPDPKEMARLTRSLKLRSVVASGRPVVGLVLDDPQAAHRAEELALALRSTTDKEEEEASAEPDDALEAVFGADSPSIRVPIVHTPDFDSKEGQELAVKMAAHMCSLESSLIVGNATFTTWLDVHAYVSGRNGSGVRMVSNDIDGMVFVRRWLQKLFSRGYVHRGDSGIVFDRLIPPSSN</sequence>
<dbReference type="Proteomes" id="UP000007800">
    <property type="component" value="Unassembled WGS sequence"/>
</dbReference>
<dbReference type="Pfam" id="PF13871">
    <property type="entry name" value="Helicase_C_4"/>
    <property type="match status" value="1"/>
</dbReference>
<organism evidence="5">
    <name type="scientific">Perkinsus marinus (strain ATCC 50983 / TXsc)</name>
    <dbReference type="NCBI Taxonomy" id="423536"/>
    <lineage>
        <taxon>Eukaryota</taxon>
        <taxon>Sar</taxon>
        <taxon>Alveolata</taxon>
        <taxon>Perkinsozoa</taxon>
        <taxon>Perkinsea</taxon>
        <taxon>Perkinsida</taxon>
        <taxon>Perkinsidae</taxon>
        <taxon>Perkinsus</taxon>
    </lineage>
</organism>
<evidence type="ECO:0000259" key="3">
    <source>
        <dbReference type="Pfam" id="PF13872"/>
    </source>
</evidence>
<proteinExistence type="inferred from homology"/>